<dbReference type="GO" id="GO:0003985">
    <property type="term" value="F:acetyl-CoA C-acetyltransferase activity"/>
    <property type="evidence" value="ECO:0007669"/>
    <property type="project" value="UniProtKB-UniRule"/>
</dbReference>
<dbReference type="InterPro" id="IPR054692">
    <property type="entry name" value="LeuA-like_post-cat"/>
</dbReference>
<evidence type="ECO:0000256" key="5">
    <source>
        <dbReference type="ARBA" id="ARBA00022430"/>
    </source>
</evidence>
<dbReference type="PANTHER" id="PTHR46911">
    <property type="match status" value="1"/>
</dbReference>
<evidence type="ECO:0000256" key="7">
    <source>
        <dbReference type="ARBA" id="ARBA00022679"/>
    </source>
</evidence>
<keyword evidence="8 10" id="KW-0479">Metal-binding</keyword>
<gene>
    <name evidence="10 12" type="primary">leuA</name>
    <name evidence="12" type="ORF">EXM22_01105</name>
</gene>
<dbReference type="Gene3D" id="3.30.160.270">
    <property type="match status" value="1"/>
</dbReference>
<dbReference type="RefSeq" id="WP_149484737.1">
    <property type="nucleotide sequence ID" value="NZ_CP036150.1"/>
</dbReference>
<dbReference type="InterPro" id="IPR002034">
    <property type="entry name" value="AIPM/Hcit_synth_CS"/>
</dbReference>
<reference evidence="12 13" key="1">
    <citation type="submission" date="2019-02" db="EMBL/GenBank/DDBJ databases">
        <title>Complete Genome Sequence and Methylome Analysis of free living Spirochaetas.</title>
        <authorList>
            <person name="Fomenkov A."/>
            <person name="Dubinina G."/>
            <person name="Leshcheva N."/>
            <person name="Mikheeva N."/>
            <person name="Grabovich M."/>
            <person name="Vincze T."/>
            <person name="Roberts R.J."/>
        </authorList>
    </citation>
    <scope>NUCLEOTIDE SEQUENCE [LARGE SCALE GENOMIC DNA]</scope>
    <source>
        <strain evidence="12 13">K2</strain>
    </source>
</reference>
<comment type="catalytic activity">
    <reaction evidence="1 10">
        <text>3-methyl-2-oxobutanoate + acetyl-CoA + H2O = (2S)-2-isopropylmalate + CoA + H(+)</text>
        <dbReference type="Rhea" id="RHEA:21524"/>
        <dbReference type="ChEBI" id="CHEBI:1178"/>
        <dbReference type="ChEBI" id="CHEBI:11851"/>
        <dbReference type="ChEBI" id="CHEBI:15377"/>
        <dbReference type="ChEBI" id="CHEBI:15378"/>
        <dbReference type="ChEBI" id="CHEBI:57287"/>
        <dbReference type="ChEBI" id="CHEBI:57288"/>
        <dbReference type="EC" id="2.3.3.13"/>
    </reaction>
</comment>
<dbReference type="NCBIfam" id="TIGR00970">
    <property type="entry name" value="leuA_yeast"/>
    <property type="match status" value="1"/>
</dbReference>
<dbReference type="GO" id="GO:0003852">
    <property type="term" value="F:2-isopropylmalate synthase activity"/>
    <property type="evidence" value="ECO:0007669"/>
    <property type="project" value="UniProtKB-UniRule"/>
</dbReference>
<proteinExistence type="inferred from homology"/>
<evidence type="ECO:0000256" key="9">
    <source>
        <dbReference type="ARBA" id="ARBA00023304"/>
    </source>
</evidence>
<keyword evidence="6 10" id="KW-0028">Amino-acid biosynthesis</keyword>
<comment type="similarity">
    <text evidence="3 10">Belongs to the alpha-IPM synthase/homocitrate synthase family. LeuA type 2 subfamily.</text>
</comment>
<dbReference type="InterPro" id="IPR005668">
    <property type="entry name" value="IPM_Synthase"/>
</dbReference>
<dbReference type="SUPFAM" id="SSF89000">
    <property type="entry name" value="post-HMGL domain-like"/>
    <property type="match status" value="1"/>
</dbReference>
<feature type="region of interest" description="Regulatory domain" evidence="10">
    <location>
        <begin position="438"/>
        <end position="564"/>
    </location>
</feature>
<dbReference type="AlphaFoldDB" id="A0A5C1QJ96"/>
<dbReference type="PROSITE" id="PS00816">
    <property type="entry name" value="AIPM_HOMOCIT_SYNTH_2"/>
    <property type="match status" value="1"/>
</dbReference>
<keyword evidence="5 10" id="KW-0432">Leucine biosynthesis</keyword>
<comment type="subunit">
    <text evidence="10">Homodimer.</text>
</comment>
<feature type="binding site" evidence="10">
    <location>
        <position position="279"/>
    </location>
    <ligand>
        <name>Mg(2+)</name>
        <dbReference type="ChEBI" id="CHEBI:18420"/>
    </ligand>
</feature>
<evidence type="ECO:0000256" key="4">
    <source>
        <dbReference type="ARBA" id="ARBA00012973"/>
    </source>
</evidence>
<dbReference type="GO" id="GO:0009098">
    <property type="term" value="P:L-leucine biosynthetic process"/>
    <property type="evidence" value="ECO:0007669"/>
    <property type="project" value="UniProtKB-UniRule"/>
</dbReference>
<dbReference type="Pfam" id="PF00682">
    <property type="entry name" value="HMGL-like"/>
    <property type="match status" value="1"/>
</dbReference>
<dbReference type="SMART" id="SM00917">
    <property type="entry name" value="LeuA_dimer"/>
    <property type="match status" value="1"/>
</dbReference>
<dbReference type="UniPathway" id="UPA00048">
    <property type="reaction ID" value="UER00070"/>
</dbReference>
<accession>A0A5C1QJ96</accession>
<dbReference type="GO" id="GO:0000287">
    <property type="term" value="F:magnesium ion binding"/>
    <property type="evidence" value="ECO:0007669"/>
    <property type="project" value="UniProtKB-UniRule"/>
</dbReference>
<dbReference type="CDD" id="cd07942">
    <property type="entry name" value="DRE_TIM_LeuA"/>
    <property type="match status" value="1"/>
</dbReference>
<dbReference type="InterPro" id="IPR000891">
    <property type="entry name" value="PYR_CT"/>
</dbReference>
<evidence type="ECO:0000256" key="8">
    <source>
        <dbReference type="ARBA" id="ARBA00022723"/>
    </source>
</evidence>
<dbReference type="OrthoDB" id="9804858at2"/>
<keyword evidence="9 10" id="KW-0100">Branched-chain amino acid biosynthesis</keyword>
<keyword evidence="13" id="KW-1185">Reference proteome</keyword>
<evidence type="ECO:0000256" key="10">
    <source>
        <dbReference type="HAMAP-Rule" id="MF_00572"/>
    </source>
</evidence>
<dbReference type="InterPro" id="IPR013785">
    <property type="entry name" value="Aldolase_TIM"/>
</dbReference>
<feature type="binding site" evidence="10">
    <location>
        <position position="39"/>
    </location>
    <ligand>
        <name>Mg(2+)</name>
        <dbReference type="ChEBI" id="CHEBI:18420"/>
    </ligand>
</feature>
<dbReference type="SUPFAM" id="SSF110921">
    <property type="entry name" value="2-isopropylmalate synthase LeuA, allosteric (dimerisation) domain"/>
    <property type="match status" value="1"/>
</dbReference>
<comment type="cofactor">
    <cofactor evidence="10">
        <name>Mg(2+)</name>
        <dbReference type="ChEBI" id="CHEBI:18420"/>
    </cofactor>
</comment>
<dbReference type="KEGG" id="ock:EXM22_01105"/>
<name>A0A5C1QJ96_9SPIO</name>
<dbReference type="Pfam" id="PF08502">
    <property type="entry name" value="LeuA_dimer"/>
    <property type="match status" value="1"/>
</dbReference>
<dbReference type="Gene3D" id="3.20.20.70">
    <property type="entry name" value="Aldolase class I"/>
    <property type="match status" value="1"/>
</dbReference>
<feature type="binding site" evidence="10">
    <location>
        <position position="245"/>
    </location>
    <ligand>
        <name>Mg(2+)</name>
        <dbReference type="ChEBI" id="CHEBI:18420"/>
    </ligand>
</feature>
<feature type="domain" description="Pyruvate carboxyltransferase" evidence="11">
    <location>
        <begin position="30"/>
        <end position="304"/>
    </location>
</feature>
<comment type="subcellular location">
    <subcellularLocation>
        <location evidence="10">Cytoplasm</location>
    </subcellularLocation>
</comment>
<dbReference type="Proteomes" id="UP000324209">
    <property type="component" value="Chromosome"/>
</dbReference>
<keyword evidence="10" id="KW-0460">Magnesium</keyword>
<organism evidence="12 13">
    <name type="scientific">Oceanispirochaeta crateris</name>
    <dbReference type="NCBI Taxonomy" id="2518645"/>
    <lineage>
        <taxon>Bacteria</taxon>
        <taxon>Pseudomonadati</taxon>
        <taxon>Spirochaetota</taxon>
        <taxon>Spirochaetia</taxon>
        <taxon>Spirochaetales</taxon>
        <taxon>Spirochaetaceae</taxon>
        <taxon>Oceanispirochaeta</taxon>
    </lineage>
</organism>
<dbReference type="InterPro" id="IPR039371">
    <property type="entry name" value="LeuA_N_DRE-TIM"/>
</dbReference>
<evidence type="ECO:0000313" key="13">
    <source>
        <dbReference type="Proteomes" id="UP000324209"/>
    </source>
</evidence>
<protein>
    <recommendedName>
        <fullName evidence="4 10">2-isopropylmalate synthase</fullName>
        <ecNumber evidence="4 10">2.3.3.13</ecNumber>
    </recommendedName>
    <alternativeName>
        <fullName evidence="10">Alpha-IPM synthase</fullName>
    </alternativeName>
    <alternativeName>
        <fullName evidence="10">Alpha-isopropylmalate synthase</fullName>
    </alternativeName>
</protein>
<dbReference type="InterPro" id="IPR036230">
    <property type="entry name" value="LeuA_allosteric_dom_sf"/>
</dbReference>
<comment type="function">
    <text evidence="10">Catalyzes the condensation of the acetyl group of acetyl-CoA with 3-methyl-2-oxobutanoate (2-ketoisovalerate) to form 3-carboxy-3-hydroxy-4-methylpentanoate (2-isopropylmalate).</text>
</comment>
<comment type="pathway">
    <text evidence="2 10">Amino-acid biosynthesis; L-leucine biosynthesis; L-leucine from 3-methyl-2-oxobutanoate: step 1/4.</text>
</comment>
<dbReference type="InterPro" id="IPR013709">
    <property type="entry name" value="2-isopropylmalate_synth_dimer"/>
</dbReference>
<keyword evidence="7 10" id="KW-0808">Transferase</keyword>
<dbReference type="NCBIfam" id="NF002991">
    <property type="entry name" value="PRK03739.1"/>
    <property type="match status" value="1"/>
</dbReference>
<evidence type="ECO:0000256" key="1">
    <source>
        <dbReference type="ARBA" id="ARBA00000064"/>
    </source>
</evidence>
<evidence type="ECO:0000256" key="3">
    <source>
        <dbReference type="ARBA" id="ARBA00009767"/>
    </source>
</evidence>
<keyword evidence="10" id="KW-0963">Cytoplasm</keyword>
<sequence>MSYDYRKYKPFPPVSLPDRTWPDKTITKAPYWCSVDLRDGNQALPIPMSVEEKLELFELLLKIGFKEIEIGFPSASQTEFDYLRTLIDRNLIPDDVTIQLLTQSRDHLIRRSFEAIKGCKNVVMHFYNSTSTVQRDVVFQKDQKEIIKIAVEGATLIKKIAAEYPETNIRYEYSPESFTGTELEFAKEICEAVMDVLEPTPENQLILNLPATVEMHTPNIHADQIEWFSRNIKNRDCVLISLHTHNDRGTGVAAAELGLMAGADRVEGTLFGNGERTGNTDLITMAMNLYSQGVNPELDFSDIEHITKVYKSCTRMNVHERHPYVGELVYTAFSGSHQDAIKKGLDKYKSGTTGFWDIPYLPLDPSDMGREYEAIIRINSQSGKGGVAFILDSQFGYKLPKAMHPEFSRKIQMITDETGKELKGAEIFEEFSKEYLTVKSPWSLVKYEIKASMDVDTNGEEKNTVGISCSLKYKGELMTVDGQGNGPIDAFFHALQSTSAPKVHFLSYDEHALSEGADSQAVCYIQVADSKGRSYFGVGVDSSINAASLKALLCAVNRIEANSK</sequence>
<evidence type="ECO:0000256" key="2">
    <source>
        <dbReference type="ARBA" id="ARBA00004689"/>
    </source>
</evidence>
<dbReference type="Pfam" id="PF22615">
    <property type="entry name" value="IPMS_D2"/>
    <property type="match status" value="1"/>
</dbReference>
<dbReference type="SUPFAM" id="SSF51569">
    <property type="entry name" value="Aldolase"/>
    <property type="match status" value="1"/>
</dbReference>
<dbReference type="PROSITE" id="PS00815">
    <property type="entry name" value="AIPM_HOMOCIT_SYNTH_1"/>
    <property type="match status" value="1"/>
</dbReference>
<dbReference type="GO" id="GO:0005737">
    <property type="term" value="C:cytoplasm"/>
    <property type="evidence" value="ECO:0007669"/>
    <property type="project" value="UniProtKB-SubCell"/>
</dbReference>
<dbReference type="PANTHER" id="PTHR46911:SF1">
    <property type="entry name" value="2-ISOPROPYLMALATE SYNTHASE"/>
    <property type="match status" value="1"/>
</dbReference>
<dbReference type="PROSITE" id="PS50991">
    <property type="entry name" value="PYR_CT"/>
    <property type="match status" value="1"/>
</dbReference>
<evidence type="ECO:0000256" key="6">
    <source>
        <dbReference type="ARBA" id="ARBA00022605"/>
    </source>
</evidence>
<dbReference type="EMBL" id="CP036150">
    <property type="protein sequence ID" value="QEN06654.1"/>
    <property type="molecule type" value="Genomic_DNA"/>
</dbReference>
<dbReference type="HAMAP" id="MF_00572">
    <property type="entry name" value="LeuA_type2"/>
    <property type="match status" value="1"/>
</dbReference>
<evidence type="ECO:0000313" key="12">
    <source>
        <dbReference type="EMBL" id="QEN06654.1"/>
    </source>
</evidence>
<dbReference type="EC" id="2.3.3.13" evidence="4 10"/>
<keyword evidence="12" id="KW-0012">Acyltransferase</keyword>
<evidence type="ECO:0000259" key="11">
    <source>
        <dbReference type="PROSITE" id="PS50991"/>
    </source>
</evidence>
<feature type="binding site" evidence="10">
    <location>
        <position position="243"/>
    </location>
    <ligand>
        <name>Mg(2+)</name>
        <dbReference type="ChEBI" id="CHEBI:18420"/>
    </ligand>
</feature>